<dbReference type="RefSeq" id="WP_261342245.1">
    <property type="nucleotide sequence ID" value="NZ_CP036278.1"/>
</dbReference>
<proteinExistence type="predicted"/>
<dbReference type="AlphaFoldDB" id="A0A518AJU6"/>
<keyword evidence="1" id="KW-0472">Membrane</keyword>
<evidence type="ECO:0000313" key="2">
    <source>
        <dbReference type="EMBL" id="QDU55011.1"/>
    </source>
</evidence>
<dbReference type="Proteomes" id="UP000315750">
    <property type="component" value="Chromosome"/>
</dbReference>
<organism evidence="2 3">
    <name type="scientific">Aeoliella mucimassa</name>
    <dbReference type="NCBI Taxonomy" id="2527972"/>
    <lineage>
        <taxon>Bacteria</taxon>
        <taxon>Pseudomonadati</taxon>
        <taxon>Planctomycetota</taxon>
        <taxon>Planctomycetia</taxon>
        <taxon>Pirellulales</taxon>
        <taxon>Lacipirellulaceae</taxon>
        <taxon>Aeoliella</taxon>
    </lineage>
</organism>
<keyword evidence="1" id="KW-1133">Transmembrane helix</keyword>
<accession>A0A518AJU6</accession>
<reference evidence="2 3" key="1">
    <citation type="submission" date="2019-02" db="EMBL/GenBank/DDBJ databases">
        <title>Deep-cultivation of Planctomycetes and their phenomic and genomic characterization uncovers novel biology.</title>
        <authorList>
            <person name="Wiegand S."/>
            <person name="Jogler M."/>
            <person name="Boedeker C."/>
            <person name="Pinto D."/>
            <person name="Vollmers J."/>
            <person name="Rivas-Marin E."/>
            <person name="Kohn T."/>
            <person name="Peeters S.H."/>
            <person name="Heuer A."/>
            <person name="Rast P."/>
            <person name="Oberbeckmann S."/>
            <person name="Bunk B."/>
            <person name="Jeske O."/>
            <person name="Meyerdierks A."/>
            <person name="Storesund J.E."/>
            <person name="Kallscheuer N."/>
            <person name="Luecker S."/>
            <person name="Lage O.M."/>
            <person name="Pohl T."/>
            <person name="Merkel B.J."/>
            <person name="Hornburger P."/>
            <person name="Mueller R.-W."/>
            <person name="Bruemmer F."/>
            <person name="Labrenz M."/>
            <person name="Spormann A.M."/>
            <person name="Op den Camp H."/>
            <person name="Overmann J."/>
            <person name="Amann R."/>
            <person name="Jetten M.S.M."/>
            <person name="Mascher T."/>
            <person name="Medema M.H."/>
            <person name="Devos D.P."/>
            <person name="Kaster A.-K."/>
            <person name="Ovreas L."/>
            <person name="Rohde M."/>
            <person name="Galperin M.Y."/>
            <person name="Jogler C."/>
        </authorList>
    </citation>
    <scope>NUCLEOTIDE SEQUENCE [LARGE SCALE GENOMIC DNA]</scope>
    <source>
        <strain evidence="2 3">Pan181</strain>
    </source>
</reference>
<dbReference type="EMBL" id="CP036278">
    <property type="protein sequence ID" value="QDU55011.1"/>
    <property type="molecule type" value="Genomic_DNA"/>
</dbReference>
<keyword evidence="1" id="KW-0812">Transmembrane</keyword>
<evidence type="ECO:0000256" key="1">
    <source>
        <dbReference type="SAM" id="Phobius"/>
    </source>
</evidence>
<evidence type="ECO:0000313" key="3">
    <source>
        <dbReference type="Proteomes" id="UP000315750"/>
    </source>
</evidence>
<protein>
    <submittedName>
        <fullName evidence="2">Uncharacterized protein</fullName>
    </submittedName>
</protein>
<keyword evidence="3" id="KW-1185">Reference proteome</keyword>
<dbReference type="KEGG" id="amuc:Pan181_11960"/>
<sequence length="44" mass="4504">MSTESKGPASPTPEASPGEGKGCLIAILFLFGPILIGVIYSLLK</sequence>
<gene>
    <name evidence="2" type="ORF">Pan181_11960</name>
</gene>
<feature type="transmembrane region" description="Helical" evidence="1">
    <location>
        <begin position="24"/>
        <end position="43"/>
    </location>
</feature>
<name>A0A518AJU6_9BACT</name>